<dbReference type="CDD" id="cd08829">
    <property type="entry name" value="SPFH_paraslipin"/>
    <property type="match status" value="1"/>
</dbReference>
<dbReference type="PROSITE" id="PS01270">
    <property type="entry name" value="BAND_7"/>
    <property type="match status" value="1"/>
</dbReference>
<dbReference type="InterPro" id="IPR036013">
    <property type="entry name" value="Band_7/SPFH_dom_sf"/>
</dbReference>
<dbReference type="GO" id="GO:0098552">
    <property type="term" value="C:side of membrane"/>
    <property type="evidence" value="ECO:0007669"/>
    <property type="project" value="UniProtKB-ARBA"/>
</dbReference>
<evidence type="ECO:0000259" key="8">
    <source>
        <dbReference type="SMART" id="SM00244"/>
    </source>
</evidence>
<organism evidence="9 10">
    <name type="scientific">Hyphomicrobium nitrativorans NL23</name>
    <dbReference type="NCBI Taxonomy" id="1029756"/>
    <lineage>
        <taxon>Bacteria</taxon>
        <taxon>Pseudomonadati</taxon>
        <taxon>Pseudomonadota</taxon>
        <taxon>Alphaproteobacteria</taxon>
        <taxon>Hyphomicrobiales</taxon>
        <taxon>Hyphomicrobiaceae</taxon>
        <taxon>Hyphomicrobium</taxon>
    </lineage>
</organism>
<dbReference type="InterPro" id="IPR001107">
    <property type="entry name" value="Band_7"/>
</dbReference>
<evidence type="ECO:0000313" key="9">
    <source>
        <dbReference type="EMBL" id="AHB48778.1"/>
    </source>
</evidence>
<dbReference type="EMBL" id="CP006912">
    <property type="protein sequence ID" value="AHB48778.1"/>
    <property type="molecule type" value="Genomic_DNA"/>
</dbReference>
<evidence type="ECO:0000256" key="7">
    <source>
        <dbReference type="SAM" id="MobiDB-lite"/>
    </source>
</evidence>
<keyword evidence="4" id="KW-0812">Transmembrane</keyword>
<dbReference type="KEGG" id="hni:W911_10815"/>
<dbReference type="InterPro" id="IPR018080">
    <property type="entry name" value="Band_7/stomatin-like_CS"/>
</dbReference>
<comment type="similarity">
    <text evidence="2">Belongs to the band 7/mec-2 family.</text>
</comment>
<dbReference type="FunFam" id="3.30.479.30:FF:000004">
    <property type="entry name" value="Putative membrane protease family, stomatin"/>
    <property type="match status" value="1"/>
</dbReference>
<evidence type="ECO:0000313" key="10">
    <source>
        <dbReference type="Proteomes" id="UP000018542"/>
    </source>
</evidence>
<evidence type="ECO:0000256" key="1">
    <source>
        <dbReference type="ARBA" id="ARBA00004167"/>
    </source>
</evidence>
<evidence type="ECO:0000256" key="2">
    <source>
        <dbReference type="ARBA" id="ARBA00008164"/>
    </source>
</evidence>
<dbReference type="SUPFAM" id="SSF117892">
    <property type="entry name" value="Band 7/SPFH domain"/>
    <property type="match status" value="1"/>
</dbReference>
<comment type="subcellular location">
    <subcellularLocation>
        <location evidence="1">Membrane</location>
        <topology evidence="1">Single-pass membrane protein</topology>
    </subcellularLocation>
</comment>
<keyword evidence="6" id="KW-0472">Membrane</keyword>
<dbReference type="Gene3D" id="3.30.479.30">
    <property type="entry name" value="Band 7 domain"/>
    <property type="match status" value="1"/>
</dbReference>
<dbReference type="SMART" id="SM00244">
    <property type="entry name" value="PHB"/>
    <property type="match status" value="1"/>
</dbReference>
<name>V5SE28_9HYPH</name>
<dbReference type="InterPro" id="IPR001972">
    <property type="entry name" value="Stomatin_HflK_fam"/>
</dbReference>
<dbReference type="PANTHER" id="PTHR43327">
    <property type="entry name" value="STOMATIN-LIKE PROTEIN 2, MITOCHONDRIAL"/>
    <property type="match status" value="1"/>
</dbReference>
<feature type="region of interest" description="Disordered" evidence="7">
    <location>
        <begin position="304"/>
        <end position="334"/>
    </location>
</feature>
<evidence type="ECO:0000256" key="6">
    <source>
        <dbReference type="ARBA" id="ARBA00023136"/>
    </source>
</evidence>
<evidence type="ECO:0000256" key="5">
    <source>
        <dbReference type="ARBA" id="ARBA00022989"/>
    </source>
</evidence>
<protein>
    <recommendedName>
        <fullName evidence="3">Protein QmcA</fullName>
    </recommendedName>
</protein>
<dbReference type="AlphaFoldDB" id="V5SE28"/>
<dbReference type="OrthoDB" id="9809197at2"/>
<proteinExistence type="inferred from homology"/>
<reference evidence="9 10" key="1">
    <citation type="journal article" date="2014" name="Genome Announc.">
        <title>Complete Genome Sequence of Hyphomicrobium nitrativorans Strain NL23, a Denitrifying Bacterium Isolated from Biofilm of a Methanol-Fed Denitrification System Treating Seawater at the Montreal Biodome.</title>
        <authorList>
            <person name="Martineau C."/>
            <person name="Villeneuve C."/>
            <person name="Mauffrey F."/>
            <person name="Villemur R."/>
        </authorList>
    </citation>
    <scope>NUCLEOTIDE SEQUENCE [LARGE SCALE GENOMIC DNA]</scope>
    <source>
        <strain evidence="9">NL23</strain>
    </source>
</reference>
<dbReference type="Proteomes" id="UP000018542">
    <property type="component" value="Chromosome"/>
</dbReference>
<evidence type="ECO:0000256" key="4">
    <source>
        <dbReference type="ARBA" id="ARBA00022692"/>
    </source>
</evidence>
<dbReference type="STRING" id="1029756.W911_10815"/>
<dbReference type="HOGENOM" id="CLU_024949_2_2_5"/>
<gene>
    <name evidence="9" type="ORF">W911_10815</name>
</gene>
<evidence type="ECO:0000256" key="3">
    <source>
        <dbReference type="ARBA" id="ARBA00017055"/>
    </source>
</evidence>
<dbReference type="InterPro" id="IPR050710">
    <property type="entry name" value="Band7/mec-2_domain"/>
</dbReference>
<dbReference type="Pfam" id="PF01145">
    <property type="entry name" value="Band_7"/>
    <property type="match status" value="1"/>
</dbReference>
<dbReference type="PRINTS" id="PR00721">
    <property type="entry name" value="STOMATIN"/>
</dbReference>
<dbReference type="PANTHER" id="PTHR43327:SF10">
    <property type="entry name" value="STOMATIN-LIKE PROTEIN 2, MITOCHONDRIAL"/>
    <property type="match status" value="1"/>
</dbReference>
<accession>V5SE28</accession>
<keyword evidence="5" id="KW-1133">Transmembrane helix</keyword>
<dbReference type="PATRIC" id="fig|1029756.8.peg.2250"/>
<feature type="domain" description="Band 7" evidence="8">
    <location>
        <begin position="22"/>
        <end position="180"/>
    </location>
</feature>
<dbReference type="RefSeq" id="WP_023787515.1">
    <property type="nucleotide sequence ID" value="NC_022997.1"/>
</dbReference>
<dbReference type="GO" id="GO:0005886">
    <property type="term" value="C:plasma membrane"/>
    <property type="evidence" value="ECO:0007669"/>
    <property type="project" value="UniProtKB-ARBA"/>
</dbReference>
<sequence>MFNGFEVFGILLIVLAAAVLWSTVKIIPQGYNYTVESFGRYTRTLTPGLHFLVPVVERIGHHVNVKEQVLEIPSQDVITRDNAMVRVDGVAFFQVLNAARSAYEVDHLENAIVNLTMTNIRTVMGSMDLDELLSNRDVINAKLLDVVDQATESWGVKVTRIEIKDIAPPRDLIDAMARQMKAEREKRAQILESEGLRAAAILKAEGEKQAVVLEAEGRREAAFKDAEAREREAEAEAKATQMVSDAIASGSVQAINYFVANNYVKALEALAKAPNQKVVLMPLEASSVIGSLAGLTEITREAFSGGGGNGSGAAPQRGAAKPSGGGRSSGVPQV</sequence>
<keyword evidence="10" id="KW-1185">Reference proteome</keyword>